<dbReference type="EMBL" id="CP034563">
    <property type="protein sequence ID" value="AZQ64777.1"/>
    <property type="molecule type" value="Genomic_DNA"/>
</dbReference>
<dbReference type="Pfam" id="PF05025">
    <property type="entry name" value="RbsD_FucU"/>
    <property type="match status" value="1"/>
</dbReference>
<dbReference type="Gene3D" id="3.40.1650.10">
    <property type="entry name" value="RbsD-like domain"/>
    <property type="match status" value="1"/>
</dbReference>
<accession>A0A3Q9FUD3</accession>
<protein>
    <recommendedName>
        <fullName evidence="2">D-ribose pyranase</fullName>
        <ecNumber evidence="2">5.4.99.62</ecNumber>
    </recommendedName>
</protein>
<dbReference type="InterPro" id="IPR023750">
    <property type="entry name" value="RbsD-like_sf"/>
</dbReference>
<dbReference type="GO" id="GO:0062193">
    <property type="term" value="F:D-ribose pyranase activity"/>
    <property type="evidence" value="ECO:0007669"/>
    <property type="project" value="UniProtKB-EC"/>
</dbReference>
<feature type="chain" id="PRO_5018545584" description="D-ribose pyranase" evidence="4">
    <location>
        <begin position="23"/>
        <end position="189"/>
    </location>
</feature>
<dbReference type="OrthoDB" id="1357291at2"/>
<dbReference type="InterPro" id="IPR007721">
    <property type="entry name" value="RbsD_FucU"/>
</dbReference>
<dbReference type="Proteomes" id="UP000267268">
    <property type="component" value="Chromosome 2"/>
</dbReference>
<evidence type="ECO:0000256" key="3">
    <source>
        <dbReference type="ARBA" id="ARBA00023235"/>
    </source>
</evidence>
<evidence type="ECO:0000256" key="1">
    <source>
        <dbReference type="ARBA" id="ARBA00000223"/>
    </source>
</evidence>
<dbReference type="AlphaFoldDB" id="A0A3Q9FUD3"/>
<organism evidence="5 6">
    <name type="scientific">Flammeovirga pectinis</name>
    <dbReference type="NCBI Taxonomy" id="2494373"/>
    <lineage>
        <taxon>Bacteria</taxon>
        <taxon>Pseudomonadati</taxon>
        <taxon>Bacteroidota</taxon>
        <taxon>Cytophagia</taxon>
        <taxon>Cytophagales</taxon>
        <taxon>Flammeovirgaceae</taxon>
        <taxon>Flammeovirga</taxon>
    </lineage>
</organism>
<keyword evidence="4" id="KW-0732">Signal</keyword>
<sequence>MIKKLTTFVLLFSLICSCNTVVCEEDEEIYDWKAEVKNTLKVFGHRNWIVIADAAYPQQSNPAIKTITINATQLEAVEYVQQLIKEAKHVDANIFVDKEMAFVAEPAAKGIKSYRTALNKLLDGKSVTRKLHEDIIRELDTSAKLFNVLIIKTDLAIPYTSVFFQLECGYWNAASEENLRINLNKSSIQ</sequence>
<evidence type="ECO:0000256" key="2">
    <source>
        <dbReference type="ARBA" id="ARBA00012862"/>
    </source>
</evidence>
<dbReference type="PROSITE" id="PS51257">
    <property type="entry name" value="PROKAR_LIPOPROTEIN"/>
    <property type="match status" value="1"/>
</dbReference>
<feature type="signal peptide" evidence="4">
    <location>
        <begin position="1"/>
        <end position="22"/>
    </location>
</feature>
<evidence type="ECO:0000313" key="6">
    <source>
        <dbReference type="Proteomes" id="UP000267268"/>
    </source>
</evidence>
<dbReference type="SUPFAM" id="SSF102546">
    <property type="entry name" value="RbsD-like"/>
    <property type="match status" value="1"/>
</dbReference>
<dbReference type="GO" id="GO:0005996">
    <property type="term" value="P:monosaccharide metabolic process"/>
    <property type="evidence" value="ECO:0007669"/>
    <property type="project" value="InterPro"/>
</dbReference>
<dbReference type="RefSeq" id="WP_126618829.1">
    <property type="nucleotide sequence ID" value="NZ_CP034563.1"/>
</dbReference>
<evidence type="ECO:0000256" key="4">
    <source>
        <dbReference type="SAM" id="SignalP"/>
    </source>
</evidence>
<gene>
    <name evidence="5" type="ORF">EI427_21365</name>
</gene>
<dbReference type="GO" id="GO:0048029">
    <property type="term" value="F:monosaccharide binding"/>
    <property type="evidence" value="ECO:0007669"/>
    <property type="project" value="InterPro"/>
</dbReference>
<keyword evidence="3" id="KW-0413">Isomerase</keyword>
<proteinExistence type="predicted"/>
<dbReference type="KEGG" id="fll:EI427_21365"/>
<dbReference type="EC" id="5.4.99.62" evidence="2"/>
<reference evidence="5 6" key="1">
    <citation type="submission" date="2018-12" db="EMBL/GenBank/DDBJ databases">
        <title>Flammeovirga pectinis sp. nov., isolated from the gut of the Korean scallop, Patinopecten yessoensis.</title>
        <authorList>
            <person name="Bae J.-W."/>
            <person name="Jeong Y.-S."/>
            <person name="Kang W."/>
        </authorList>
    </citation>
    <scope>NUCLEOTIDE SEQUENCE [LARGE SCALE GENOMIC DNA]</scope>
    <source>
        <strain evidence="5 6">L12M1</strain>
    </source>
</reference>
<name>A0A3Q9FUD3_9BACT</name>
<evidence type="ECO:0000313" key="5">
    <source>
        <dbReference type="EMBL" id="AZQ64777.1"/>
    </source>
</evidence>
<comment type="catalytic activity">
    <reaction evidence="1">
        <text>beta-D-ribopyranose = beta-D-ribofuranose</text>
        <dbReference type="Rhea" id="RHEA:25432"/>
        <dbReference type="ChEBI" id="CHEBI:27476"/>
        <dbReference type="ChEBI" id="CHEBI:47002"/>
        <dbReference type="EC" id="5.4.99.62"/>
    </reaction>
</comment>
<keyword evidence="6" id="KW-1185">Reference proteome</keyword>